<keyword evidence="5" id="KW-1185">Reference proteome</keyword>
<name>A5G3T6_GEOUR</name>
<dbReference type="AlphaFoldDB" id="A5G3T6"/>
<dbReference type="InterPro" id="IPR036013">
    <property type="entry name" value="Band_7/SPFH_dom_sf"/>
</dbReference>
<dbReference type="OrthoDB" id="9764015at2"/>
<gene>
    <name evidence="4" type="ordered locus">Gura_2274</name>
</gene>
<protein>
    <submittedName>
        <fullName evidence="4">Putative virion core protein (Lumpy skin disease virus)-like protein</fullName>
    </submittedName>
</protein>
<dbReference type="InterPro" id="IPR033880">
    <property type="entry name" value="SPFH_YdjI"/>
</dbReference>
<sequence length="370" mass="41098">MSLWEKAVAEFIDVIEWTDDSSDTMVWRFPRFENEIKYGAQLTVRQSQVAVFVNMGQIADVFTSGQHRLTTKNLPVLTTLLGWKYGFQSPFKAEVYFINTRNFTNLKWGTKNPVILRDPEFGPVRLRSFGTYVVRVSEPAKFIKEIVGTGGHFTLNDVSEQLKNLIVTRFSDMLGESKIPVLDLAANYNELSAYLTGKIAPEFLEYGLEMTKLLVENISLPQEVEEALDKKSSMGIIGNLDNFLKFQSANALEAAANNPGGDASAGIGMGMGFAMASQLGKMVTNPQEPSHSAPPPPPLPREETDIKYYVGKNGKQAGPFDIDTITGYIKKGAITKETLMWKEGMDAWKIAALFGEFETLFKSTPPPLPE</sequence>
<dbReference type="PANTHER" id="PTHR37826:SF2">
    <property type="entry name" value="ZINC-RIBBON DOMAIN-CONTAINING PROTEIN"/>
    <property type="match status" value="1"/>
</dbReference>
<dbReference type="KEGG" id="gur:Gura_2274"/>
<feature type="region of interest" description="Disordered" evidence="1">
    <location>
        <begin position="283"/>
        <end position="304"/>
    </location>
</feature>
<accession>A5G3T6</accession>
<dbReference type="Gene3D" id="3.30.479.30">
    <property type="entry name" value="Band 7 domain"/>
    <property type="match status" value="1"/>
</dbReference>
<dbReference type="InterPro" id="IPR025640">
    <property type="entry name" value="GYF_2"/>
</dbReference>
<dbReference type="HOGENOM" id="CLU_037108_0_0_7"/>
<feature type="domain" description="SPFH" evidence="2">
    <location>
        <begin position="26"/>
        <end position="236"/>
    </location>
</feature>
<reference evidence="4 5" key="1">
    <citation type="submission" date="2007-05" db="EMBL/GenBank/DDBJ databases">
        <title>Complete sequence of Geobacter uraniireducens Rf4.</title>
        <authorList>
            <consortium name="US DOE Joint Genome Institute"/>
            <person name="Copeland A."/>
            <person name="Lucas S."/>
            <person name="Lapidus A."/>
            <person name="Barry K."/>
            <person name="Detter J.C."/>
            <person name="Glavina del Rio T."/>
            <person name="Hammon N."/>
            <person name="Israni S."/>
            <person name="Dalin E."/>
            <person name="Tice H."/>
            <person name="Pitluck S."/>
            <person name="Chertkov O."/>
            <person name="Brettin T."/>
            <person name="Bruce D."/>
            <person name="Han C."/>
            <person name="Schmutz J."/>
            <person name="Larimer F."/>
            <person name="Land M."/>
            <person name="Hauser L."/>
            <person name="Kyrpides N."/>
            <person name="Mikhailova N."/>
            <person name="Shelobolina E."/>
            <person name="Aklujkar M."/>
            <person name="Lovley D."/>
            <person name="Richardson P."/>
        </authorList>
    </citation>
    <scope>NUCLEOTIDE SEQUENCE [LARGE SCALE GENOMIC DNA]</scope>
    <source>
        <strain evidence="4 5">Rf4</strain>
    </source>
</reference>
<feature type="domain" description="GYF" evidence="3">
    <location>
        <begin position="308"/>
        <end position="353"/>
    </location>
</feature>
<dbReference type="Proteomes" id="UP000006695">
    <property type="component" value="Chromosome"/>
</dbReference>
<dbReference type="STRING" id="351605.Gura_2274"/>
<organism evidence="4 5">
    <name type="scientific">Geotalea uraniireducens (strain Rf4)</name>
    <name type="common">Geobacter uraniireducens</name>
    <dbReference type="NCBI Taxonomy" id="351605"/>
    <lineage>
        <taxon>Bacteria</taxon>
        <taxon>Pseudomonadati</taxon>
        <taxon>Thermodesulfobacteriota</taxon>
        <taxon>Desulfuromonadia</taxon>
        <taxon>Geobacterales</taxon>
        <taxon>Geobacteraceae</taxon>
        <taxon>Geotalea</taxon>
    </lineage>
</organism>
<dbReference type="SUPFAM" id="SSF117892">
    <property type="entry name" value="Band 7/SPFH domain"/>
    <property type="match status" value="1"/>
</dbReference>
<evidence type="ECO:0000313" key="4">
    <source>
        <dbReference type="EMBL" id="ABQ26454.1"/>
    </source>
</evidence>
<dbReference type="RefSeq" id="WP_011939149.1">
    <property type="nucleotide sequence ID" value="NC_009483.1"/>
</dbReference>
<dbReference type="PANTHER" id="PTHR37826">
    <property type="entry name" value="FLOTILLIN BAND_7_5 DOMAIN PROTEIN"/>
    <property type="match status" value="1"/>
</dbReference>
<evidence type="ECO:0000259" key="2">
    <source>
        <dbReference type="Pfam" id="PF13421"/>
    </source>
</evidence>
<dbReference type="CDD" id="cd03408">
    <property type="entry name" value="SPFH_like_u1"/>
    <property type="match status" value="1"/>
</dbReference>
<dbReference type="EMBL" id="CP000698">
    <property type="protein sequence ID" value="ABQ26454.1"/>
    <property type="molecule type" value="Genomic_DNA"/>
</dbReference>
<evidence type="ECO:0000259" key="3">
    <source>
        <dbReference type="Pfam" id="PF14237"/>
    </source>
</evidence>
<evidence type="ECO:0000256" key="1">
    <source>
        <dbReference type="SAM" id="MobiDB-lite"/>
    </source>
</evidence>
<proteinExistence type="predicted"/>
<dbReference type="Pfam" id="PF13421">
    <property type="entry name" value="Band_7_1"/>
    <property type="match status" value="1"/>
</dbReference>
<dbReference type="Pfam" id="PF14237">
    <property type="entry name" value="GYF_2"/>
    <property type="match status" value="1"/>
</dbReference>
<evidence type="ECO:0000313" key="5">
    <source>
        <dbReference type="Proteomes" id="UP000006695"/>
    </source>
</evidence>